<proteinExistence type="predicted"/>
<organism evidence="1">
    <name type="scientific">uncultured Sulfurovum sp</name>
    <dbReference type="NCBI Taxonomy" id="269237"/>
    <lineage>
        <taxon>Bacteria</taxon>
        <taxon>Pseudomonadati</taxon>
        <taxon>Campylobacterota</taxon>
        <taxon>Epsilonproteobacteria</taxon>
        <taxon>Campylobacterales</taxon>
        <taxon>Sulfurovaceae</taxon>
        <taxon>Sulfurovum</taxon>
        <taxon>environmental samples</taxon>
    </lineage>
</organism>
<name>A0A6S6SW38_9BACT</name>
<dbReference type="AlphaFoldDB" id="A0A6S6SW38"/>
<protein>
    <recommendedName>
        <fullName evidence="2">EF-hand domain-containing protein</fullName>
    </recommendedName>
</protein>
<accession>A0A6S6SW38</accession>
<gene>
    <name evidence="1" type="ORF">HELGO_WM15243</name>
</gene>
<reference evidence="1" key="1">
    <citation type="submission" date="2020-01" db="EMBL/GenBank/DDBJ databases">
        <authorList>
            <person name="Meier V. D."/>
            <person name="Meier V D."/>
        </authorList>
    </citation>
    <scope>NUCLEOTIDE SEQUENCE</scope>
    <source>
        <strain evidence="1">HLG_WM_MAG_04</strain>
    </source>
</reference>
<dbReference type="EMBL" id="CACVAX010000020">
    <property type="protein sequence ID" value="CAA6808796.1"/>
    <property type="molecule type" value="Genomic_DNA"/>
</dbReference>
<evidence type="ECO:0008006" key="2">
    <source>
        <dbReference type="Google" id="ProtNLM"/>
    </source>
</evidence>
<dbReference type="SUPFAM" id="SSF47473">
    <property type="entry name" value="EF-hand"/>
    <property type="match status" value="1"/>
</dbReference>
<evidence type="ECO:0000313" key="1">
    <source>
        <dbReference type="EMBL" id="CAA6808796.1"/>
    </source>
</evidence>
<dbReference type="InterPro" id="IPR011992">
    <property type="entry name" value="EF-hand-dom_pair"/>
</dbReference>
<sequence length="75" mass="8476">MGLMLLTNGTCLYATAERNATMHPLMKAFDKDKDGKIFYTEASKSLQEDFCQYDVNQDAYIDEIEVTAINVSSQK</sequence>
<dbReference type="Gene3D" id="1.10.238.10">
    <property type="entry name" value="EF-hand"/>
    <property type="match status" value="1"/>
</dbReference>